<gene>
    <name evidence="7" type="ORF">ACFSUS_03560</name>
</gene>
<comment type="caution">
    <text evidence="7">The sequence shown here is derived from an EMBL/GenBank/DDBJ whole genome shotgun (WGS) entry which is preliminary data.</text>
</comment>
<comment type="subunit">
    <text evidence="2">Monomer.</text>
</comment>
<keyword evidence="4" id="KW-0732">Signal</keyword>
<dbReference type="GO" id="GO:0016787">
    <property type="term" value="F:hydrolase activity"/>
    <property type="evidence" value="ECO:0007669"/>
    <property type="project" value="UniProtKB-KW"/>
</dbReference>
<organism evidence="7 8">
    <name type="scientific">Spirosoma soli</name>
    <dbReference type="NCBI Taxonomy" id="1770529"/>
    <lineage>
        <taxon>Bacteria</taxon>
        <taxon>Pseudomonadati</taxon>
        <taxon>Bacteroidota</taxon>
        <taxon>Cytophagia</taxon>
        <taxon>Cytophagales</taxon>
        <taxon>Cytophagaceae</taxon>
        <taxon>Spirosoma</taxon>
    </lineage>
</organism>
<feature type="domain" description="Glycosyl hydrolase family 92" evidence="5">
    <location>
        <begin position="287"/>
        <end position="750"/>
    </location>
</feature>
<dbReference type="SUPFAM" id="SSF48208">
    <property type="entry name" value="Six-hairpin glycosidases"/>
    <property type="match status" value="1"/>
</dbReference>
<evidence type="ECO:0000256" key="1">
    <source>
        <dbReference type="ARBA" id="ARBA00001913"/>
    </source>
</evidence>
<evidence type="ECO:0000256" key="4">
    <source>
        <dbReference type="SAM" id="SignalP"/>
    </source>
</evidence>
<evidence type="ECO:0000259" key="6">
    <source>
        <dbReference type="Pfam" id="PF17678"/>
    </source>
</evidence>
<dbReference type="InterPro" id="IPR050883">
    <property type="entry name" value="PNGase"/>
</dbReference>
<reference evidence="8" key="1">
    <citation type="journal article" date="2019" name="Int. J. Syst. Evol. Microbiol.">
        <title>The Global Catalogue of Microorganisms (GCM) 10K type strain sequencing project: providing services to taxonomists for standard genome sequencing and annotation.</title>
        <authorList>
            <consortium name="The Broad Institute Genomics Platform"/>
            <consortium name="The Broad Institute Genome Sequencing Center for Infectious Disease"/>
            <person name="Wu L."/>
            <person name="Ma J."/>
        </authorList>
    </citation>
    <scope>NUCLEOTIDE SEQUENCE [LARGE SCALE GENOMIC DNA]</scope>
    <source>
        <strain evidence="8">KCTC 42805</strain>
    </source>
</reference>
<feature type="chain" id="PRO_5045537160" evidence="4">
    <location>
        <begin position="17"/>
        <end position="778"/>
    </location>
</feature>
<dbReference type="InterPro" id="IPR005887">
    <property type="entry name" value="GH92_a_mannosidase_put"/>
</dbReference>
<evidence type="ECO:0000313" key="7">
    <source>
        <dbReference type="EMBL" id="MFD2569694.1"/>
    </source>
</evidence>
<sequence>MQKLILLLLLASYAIAQPSRTSPAKPPITYVNPLIGSAPSQTPTAKKHSEAGSELKGQIAPAIGQPHAMTTWTPQTQATETKCIAPYYYNDPKINGFRGTHWLNGSCVQDYGSVTIMPISGKLALRPAERGSRFDHAREMVTPAYYEVQLADSDIKAQLSAHTRAGLLQFTFGKGGESALLIEPNSDEGEGYIAIHPERNEIVGYNPVHRIYQGAGQSAGFSGHFVVQFDRPLAQFGTWTNYEPAEGSKQAKGTGKRESVGAYVRWTLKPGEVVRVRVGTSFVSEEGARKNVQAELPDWNLARVRQQTEAAWNTELGRMQATGRDVDKTLFYTALYHANLTPRVFSDADGRYPGFADDTTIQQAKGFTYYCDFSLWDTFRACQPLQNLLNPKRSGDLMQSLVKKAEQGGWMPIFPCWNSYTAAMIGDHAQSAIADAYVKGIRNFDVKMAYQYLRKNAFDVNSDPKSYESGKGRRALASYLQYNYIPLEDSVWQAFHKREQVSRTLEYAYDDFCLSQLAKALGHTEDAVTLIKRAQNYQNVLDPATGYVRGRYADGRWIAQFDPFALRSSFITEGSPAQYTFFVPQDIAGLAKQLGGRERLVAKLDTLFEGGHYWHGNEPNNQIAYLYACAGAPYKTQGRVRQLVRDEYDSSPGGLSGNEDGGQMSAWLVFSMAGLYPVCPGTPYYVLGSPSLDAVTINPPAGKPFTIRAVNNSPEHVYIQSATLNGKPFTRTYLTHDELLKGGELILQMGAEPNKNWGSQLKDAFPSLVTESGKSDRK</sequence>
<keyword evidence="3" id="KW-0106">Calcium</keyword>
<evidence type="ECO:0000259" key="5">
    <source>
        <dbReference type="Pfam" id="PF07971"/>
    </source>
</evidence>
<dbReference type="RefSeq" id="WP_381519198.1">
    <property type="nucleotide sequence ID" value="NZ_JBHULN010000002.1"/>
</dbReference>
<dbReference type="PANTHER" id="PTHR12143">
    <property type="entry name" value="PEPTIDE N-GLYCANASE PNGASE -RELATED"/>
    <property type="match status" value="1"/>
</dbReference>
<dbReference type="Gene3D" id="3.30.2080.10">
    <property type="entry name" value="GH92 mannosidase domain"/>
    <property type="match status" value="1"/>
</dbReference>
<proteinExistence type="predicted"/>
<dbReference type="Gene3D" id="1.20.1050.60">
    <property type="entry name" value="alpha-1,2-mannosidase"/>
    <property type="match status" value="1"/>
</dbReference>
<dbReference type="Gene3D" id="2.70.98.10">
    <property type="match status" value="1"/>
</dbReference>
<dbReference type="InterPro" id="IPR014718">
    <property type="entry name" value="GH-type_carb-bd"/>
</dbReference>
<evidence type="ECO:0000313" key="8">
    <source>
        <dbReference type="Proteomes" id="UP001597469"/>
    </source>
</evidence>
<dbReference type="Gene3D" id="1.20.1610.10">
    <property type="entry name" value="alpha-1,2-mannosidases domains"/>
    <property type="match status" value="1"/>
</dbReference>
<dbReference type="EMBL" id="JBHULN010000002">
    <property type="protein sequence ID" value="MFD2569694.1"/>
    <property type="molecule type" value="Genomic_DNA"/>
</dbReference>
<feature type="domain" description="Glycosyl hydrolase family 92 N-terminal" evidence="6">
    <location>
        <begin position="30"/>
        <end position="281"/>
    </location>
</feature>
<evidence type="ECO:0000256" key="3">
    <source>
        <dbReference type="ARBA" id="ARBA00022837"/>
    </source>
</evidence>
<protein>
    <submittedName>
        <fullName evidence="7">GH92 family glycosyl hydrolase</fullName>
    </submittedName>
</protein>
<evidence type="ECO:0000256" key="2">
    <source>
        <dbReference type="ARBA" id="ARBA00011245"/>
    </source>
</evidence>
<dbReference type="PANTHER" id="PTHR12143:SF43">
    <property type="entry name" value="PUTATIVE-RELATED"/>
    <property type="match status" value="1"/>
</dbReference>
<dbReference type="InterPro" id="IPR041371">
    <property type="entry name" value="GH92_N"/>
</dbReference>
<accession>A0ABW5LYL2</accession>
<dbReference type="NCBIfam" id="TIGR01180">
    <property type="entry name" value="aman2_put"/>
    <property type="match status" value="1"/>
</dbReference>
<comment type="cofactor">
    <cofactor evidence="1">
        <name>Ca(2+)</name>
        <dbReference type="ChEBI" id="CHEBI:29108"/>
    </cofactor>
</comment>
<dbReference type="Proteomes" id="UP001597469">
    <property type="component" value="Unassembled WGS sequence"/>
</dbReference>
<dbReference type="Pfam" id="PF07971">
    <property type="entry name" value="Glyco_hydro_92"/>
    <property type="match status" value="1"/>
</dbReference>
<feature type="signal peptide" evidence="4">
    <location>
        <begin position="1"/>
        <end position="16"/>
    </location>
</feature>
<keyword evidence="7" id="KW-0378">Hydrolase</keyword>
<dbReference type="Pfam" id="PF17678">
    <property type="entry name" value="Glyco_hydro_92N"/>
    <property type="match status" value="1"/>
</dbReference>
<keyword evidence="8" id="KW-1185">Reference proteome</keyword>
<dbReference type="InterPro" id="IPR012939">
    <property type="entry name" value="Glyco_hydro_92"/>
</dbReference>
<dbReference type="InterPro" id="IPR008928">
    <property type="entry name" value="6-hairpin_glycosidase_sf"/>
</dbReference>
<name>A0ABW5LYL2_9BACT</name>